<name>X1TX03_9ZZZZ</name>
<protein>
    <submittedName>
        <fullName evidence="1">Uncharacterized protein</fullName>
    </submittedName>
</protein>
<organism evidence="1">
    <name type="scientific">marine sediment metagenome</name>
    <dbReference type="NCBI Taxonomy" id="412755"/>
    <lineage>
        <taxon>unclassified sequences</taxon>
        <taxon>metagenomes</taxon>
        <taxon>ecological metagenomes</taxon>
    </lineage>
</organism>
<feature type="non-terminal residue" evidence="1">
    <location>
        <position position="1"/>
    </location>
</feature>
<feature type="non-terminal residue" evidence="1">
    <location>
        <position position="118"/>
    </location>
</feature>
<dbReference type="EMBL" id="BARW01005929">
    <property type="protein sequence ID" value="GAI84544.1"/>
    <property type="molecule type" value="Genomic_DNA"/>
</dbReference>
<gene>
    <name evidence="1" type="ORF">S12H4_12443</name>
</gene>
<comment type="caution">
    <text evidence="1">The sequence shown here is derived from an EMBL/GenBank/DDBJ whole genome shotgun (WGS) entry which is preliminary data.</text>
</comment>
<accession>X1TX03</accession>
<sequence>RIDWKGIIIPKVSELLASYSYRPTLRQIFYRLVAFLLISNTESTYKSLSRTTVVAREEGILDPLAFTDRVRTHTQGDYGYDSPDSFIESALDDLRNSPDQYTRPLWSSQQTMPIIWLE</sequence>
<reference evidence="1" key="1">
    <citation type="journal article" date="2014" name="Front. Microbiol.">
        <title>High frequency of phylogenetically diverse reductive dehalogenase-homologous genes in deep subseafloor sedimentary metagenomes.</title>
        <authorList>
            <person name="Kawai M."/>
            <person name="Futagami T."/>
            <person name="Toyoda A."/>
            <person name="Takaki Y."/>
            <person name="Nishi S."/>
            <person name="Hori S."/>
            <person name="Arai W."/>
            <person name="Tsubouchi T."/>
            <person name="Morono Y."/>
            <person name="Uchiyama I."/>
            <person name="Ito T."/>
            <person name="Fujiyama A."/>
            <person name="Inagaki F."/>
            <person name="Takami H."/>
        </authorList>
    </citation>
    <scope>NUCLEOTIDE SEQUENCE</scope>
    <source>
        <strain evidence="1">Expedition CK06-06</strain>
    </source>
</reference>
<proteinExistence type="predicted"/>
<evidence type="ECO:0000313" key="1">
    <source>
        <dbReference type="EMBL" id="GAI84544.1"/>
    </source>
</evidence>
<dbReference type="AlphaFoldDB" id="X1TX03"/>